<dbReference type="InterPro" id="IPR039555">
    <property type="entry name" value="TraF/TrbB"/>
</dbReference>
<dbReference type="Gene3D" id="3.40.30.10">
    <property type="entry name" value="Glutaredoxin"/>
    <property type="match status" value="1"/>
</dbReference>
<name>A0A0C1ZIJ8_9VIBR</name>
<evidence type="ECO:0000256" key="1">
    <source>
        <dbReference type="SAM" id="MobiDB-lite"/>
    </source>
</evidence>
<dbReference type="InterPro" id="IPR036249">
    <property type="entry name" value="Thioredoxin-like_sf"/>
</dbReference>
<evidence type="ECO:0000313" key="3">
    <source>
        <dbReference type="EMBL" id="KIF53051.1"/>
    </source>
</evidence>
<feature type="signal peptide" evidence="2">
    <location>
        <begin position="1"/>
        <end position="22"/>
    </location>
</feature>
<feature type="chain" id="PRO_5002145060" evidence="2">
    <location>
        <begin position="23"/>
        <end position="199"/>
    </location>
</feature>
<dbReference type="RefSeq" id="WP_020194217.1">
    <property type="nucleotide sequence ID" value="NZ_BAOH01000005.1"/>
</dbReference>
<dbReference type="PATRIC" id="fig|1229493.5.peg.861"/>
<evidence type="ECO:0000256" key="2">
    <source>
        <dbReference type="SAM" id="SignalP"/>
    </source>
</evidence>
<gene>
    <name evidence="3" type="ORF">H735_08870</name>
</gene>
<dbReference type="AlphaFoldDB" id="A0A0C1ZIJ8"/>
<feature type="region of interest" description="Disordered" evidence="1">
    <location>
        <begin position="155"/>
        <end position="185"/>
    </location>
</feature>
<dbReference type="Proteomes" id="UP000031586">
    <property type="component" value="Unassembled WGS sequence"/>
</dbReference>
<keyword evidence="2" id="KW-0732">Signal</keyword>
<feature type="compositionally biased region" description="Low complexity" evidence="1">
    <location>
        <begin position="171"/>
        <end position="184"/>
    </location>
</feature>
<proteinExistence type="predicted"/>
<reference evidence="3 4" key="1">
    <citation type="submission" date="2014-07" db="EMBL/GenBank/DDBJ databases">
        <title>Unique and conserved regions in Vibrio harveyi and related species in comparison with the shrimp pathogen Vibrio harveyi CAIM 1792.</title>
        <authorList>
            <person name="Espinoza-Valles I."/>
            <person name="Vora G."/>
            <person name="Leekitcharoenphon P."/>
            <person name="Ussery D."/>
            <person name="Hoj L."/>
            <person name="Gomez-Gil B."/>
        </authorList>
    </citation>
    <scope>NUCLEOTIDE SEQUENCE [LARGE SCALE GENOMIC DNA]</scope>
    <source>
        <strain evidence="4">CAIM 1854 / LMG 25443</strain>
    </source>
</reference>
<accession>A0A0C1ZIJ8</accession>
<dbReference type="EMBL" id="JPRD01000015">
    <property type="protein sequence ID" value="KIF53051.1"/>
    <property type="molecule type" value="Genomic_DNA"/>
</dbReference>
<evidence type="ECO:0000313" key="4">
    <source>
        <dbReference type="Proteomes" id="UP000031586"/>
    </source>
</evidence>
<dbReference type="Pfam" id="PF13728">
    <property type="entry name" value="TraF"/>
    <property type="match status" value="1"/>
</dbReference>
<organism evidence="3 4">
    <name type="scientific">Vibrio owensii CAIM 1854 = LMG 25443</name>
    <dbReference type="NCBI Taxonomy" id="1229493"/>
    <lineage>
        <taxon>Bacteria</taxon>
        <taxon>Pseudomonadati</taxon>
        <taxon>Pseudomonadota</taxon>
        <taxon>Gammaproteobacteria</taxon>
        <taxon>Vibrionales</taxon>
        <taxon>Vibrionaceae</taxon>
        <taxon>Vibrio</taxon>
    </lineage>
</organism>
<sequence>MKRMLRNIIAPLLCLISMHSNAVHLNDFKDDYGVFFFEQSTCNYCIKMIPKLNNIDAAYDIDILPVSLDGIPVPNSGKWASKTIPDKGRLTAVMPVDVTPTFYVINKKTRQAAKMGYGDISEAQFMENLVLALRAIQVVPQNEPLSLEPMRGKTITDSLSSDQSSVPNFSPAPAQSSATSQSMADEFRASLKKKYLSGQ</sequence>
<protein>
    <submittedName>
        <fullName evidence="3">Uncharacterized protein</fullName>
    </submittedName>
</protein>
<feature type="compositionally biased region" description="Polar residues" evidence="1">
    <location>
        <begin position="155"/>
        <end position="168"/>
    </location>
</feature>
<dbReference type="SUPFAM" id="SSF52833">
    <property type="entry name" value="Thioredoxin-like"/>
    <property type="match status" value="1"/>
</dbReference>
<comment type="caution">
    <text evidence="3">The sequence shown here is derived from an EMBL/GenBank/DDBJ whole genome shotgun (WGS) entry which is preliminary data.</text>
</comment>